<sequence>MNDDLFCPIIYKRCYEIEGLTAEEEYQVCKNCKEYQNFKEDMDKED</sequence>
<accession>A0A8S5U5P8</accession>
<protein>
    <submittedName>
        <fullName evidence="1">Uncharacterized protein</fullName>
    </submittedName>
</protein>
<proteinExistence type="predicted"/>
<reference evidence="1" key="1">
    <citation type="journal article" date="2021" name="Proc. Natl. Acad. Sci. U.S.A.">
        <title>A Catalog of Tens of Thousands of Viruses from Human Metagenomes Reveals Hidden Associations with Chronic Diseases.</title>
        <authorList>
            <person name="Tisza M.J."/>
            <person name="Buck C.B."/>
        </authorList>
    </citation>
    <scope>NUCLEOTIDE SEQUENCE</scope>
    <source>
        <strain evidence="1">CteLh2</strain>
    </source>
</reference>
<name>A0A8S5U5P8_9CAUD</name>
<evidence type="ECO:0000313" key="1">
    <source>
        <dbReference type="EMBL" id="DAF89800.1"/>
    </source>
</evidence>
<dbReference type="EMBL" id="BK016017">
    <property type="protein sequence ID" value="DAF89800.1"/>
    <property type="molecule type" value="Genomic_DNA"/>
</dbReference>
<organism evidence="1">
    <name type="scientific">Siphoviridae sp. cteLh2</name>
    <dbReference type="NCBI Taxonomy" id="2825590"/>
    <lineage>
        <taxon>Viruses</taxon>
        <taxon>Duplodnaviria</taxon>
        <taxon>Heunggongvirae</taxon>
        <taxon>Uroviricota</taxon>
        <taxon>Caudoviricetes</taxon>
    </lineage>
</organism>